<sequence>MKIFVLAIASLAIAAAASAQSASPTPPATPPASEAAPSLVEEVVLYPTHAMYPPELVKAGVQGTTTVAARLTPDGTTEHVSVKETSRSEKLDEIAVSIVKQLKYKLKENASGASPAILVPVEFRKDTFSELHKKTCEDLNTDLAYFTTAFPERGPGELGLFDLATGVMFFSLKPSDDKIAFAKSIKGRVANTIATCAAQPELKFFQVITQASAIAPTSK</sequence>
<evidence type="ECO:0000256" key="5">
    <source>
        <dbReference type="SAM" id="SignalP"/>
    </source>
</evidence>
<gene>
    <name evidence="7" type="ORF">C7C56_011920</name>
</gene>
<dbReference type="GO" id="GO:0055085">
    <property type="term" value="P:transmembrane transport"/>
    <property type="evidence" value="ECO:0007669"/>
    <property type="project" value="InterPro"/>
</dbReference>
<dbReference type="RefSeq" id="WP_106757614.1">
    <property type="nucleotide sequence ID" value="NZ_PXWF02000196.1"/>
</dbReference>
<dbReference type="InterPro" id="IPR037682">
    <property type="entry name" value="TonB_C"/>
</dbReference>
<keyword evidence="5" id="KW-0732">Signal</keyword>
<evidence type="ECO:0000313" key="7">
    <source>
        <dbReference type="EMBL" id="PWF48420.1"/>
    </source>
</evidence>
<reference evidence="7 8" key="1">
    <citation type="submission" date="2018-04" db="EMBL/GenBank/DDBJ databases">
        <title>Massilia violaceinigra sp. nov., a novel purple-pigmented bacterium isolated from Tianshan glacier, Xinjiang, China.</title>
        <authorList>
            <person name="Wang H."/>
        </authorList>
    </citation>
    <scope>NUCLEOTIDE SEQUENCE [LARGE SCALE GENOMIC DNA]</scope>
    <source>
        <strain evidence="7 8">B448-2</strain>
    </source>
</reference>
<dbReference type="SUPFAM" id="SSF74653">
    <property type="entry name" value="TolA/TonB C-terminal domain"/>
    <property type="match status" value="1"/>
</dbReference>
<dbReference type="Proteomes" id="UP000241421">
    <property type="component" value="Unassembled WGS sequence"/>
</dbReference>
<evidence type="ECO:0000313" key="8">
    <source>
        <dbReference type="Proteomes" id="UP000241421"/>
    </source>
</evidence>
<keyword evidence="4" id="KW-0472">Membrane</keyword>
<organism evidence="7 8">
    <name type="scientific">Massilia glaciei</name>
    <dbReference type="NCBI Taxonomy" id="1524097"/>
    <lineage>
        <taxon>Bacteria</taxon>
        <taxon>Pseudomonadati</taxon>
        <taxon>Pseudomonadota</taxon>
        <taxon>Betaproteobacteria</taxon>
        <taxon>Burkholderiales</taxon>
        <taxon>Oxalobacteraceae</taxon>
        <taxon>Telluria group</taxon>
        <taxon>Massilia</taxon>
    </lineage>
</organism>
<protein>
    <submittedName>
        <fullName evidence="7">TonB family protein</fullName>
    </submittedName>
</protein>
<dbReference type="GO" id="GO:0016020">
    <property type="term" value="C:membrane"/>
    <property type="evidence" value="ECO:0007669"/>
    <property type="project" value="UniProtKB-SubCell"/>
</dbReference>
<dbReference type="Gene3D" id="3.30.1150.10">
    <property type="match status" value="1"/>
</dbReference>
<name>A0A2U2HLN5_9BURK</name>
<comment type="subcellular location">
    <subcellularLocation>
        <location evidence="1">Membrane</location>
        <topology evidence="1">Single-pass membrane protein</topology>
    </subcellularLocation>
</comment>
<evidence type="ECO:0000256" key="4">
    <source>
        <dbReference type="ARBA" id="ARBA00023136"/>
    </source>
</evidence>
<keyword evidence="2" id="KW-0812">Transmembrane</keyword>
<dbReference type="InterPro" id="IPR006260">
    <property type="entry name" value="TonB/TolA_C"/>
</dbReference>
<evidence type="ECO:0000256" key="2">
    <source>
        <dbReference type="ARBA" id="ARBA00022692"/>
    </source>
</evidence>
<feature type="domain" description="TonB C-terminal" evidence="6">
    <location>
        <begin position="37"/>
        <end position="132"/>
    </location>
</feature>
<evidence type="ECO:0000259" key="6">
    <source>
        <dbReference type="PROSITE" id="PS52015"/>
    </source>
</evidence>
<evidence type="ECO:0000256" key="1">
    <source>
        <dbReference type="ARBA" id="ARBA00004167"/>
    </source>
</evidence>
<comment type="caution">
    <text evidence="7">The sequence shown here is derived from an EMBL/GenBank/DDBJ whole genome shotgun (WGS) entry which is preliminary data.</text>
</comment>
<dbReference type="EMBL" id="PXWF02000196">
    <property type="protein sequence ID" value="PWF48420.1"/>
    <property type="molecule type" value="Genomic_DNA"/>
</dbReference>
<dbReference type="PROSITE" id="PS52015">
    <property type="entry name" value="TONB_CTD"/>
    <property type="match status" value="1"/>
</dbReference>
<evidence type="ECO:0000256" key="3">
    <source>
        <dbReference type="ARBA" id="ARBA00022989"/>
    </source>
</evidence>
<dbReference type="Pfam" id="PF03544">
    <property type="entry name" value="TonB_C"/>
    <property type="match status" value="1"/>
</dbReference>
<feature type="signal peptide" evidence="5">
    <location>
        <begin position="1"/>
        <end position="21"/>
    </location>
</feature>
<feature type="chain" id="PRO_5015409001" evidence="5">
    <location>
        <begin position="22"/>
        <end position="219"/>
    </location>
</feature>
<accession>A0A2U2HLN5</accession>
<dbReference type="AlphaFoldDB" id="A0A2U2HLN5"/>
<proteinExistence type="predicted"/>
<keyword evidence="8" id="KW-1185">Reference proteome</keyword>
<keyword evidence="3" id="KW-1133">Transmembrane helix</keyword>
<dbReference type="NCBIfam" id="TIGR01352">
    <property type="entry name" value="tonB_Cterm"/>
    <property type="match status" value="1"/>
</dbReference>